<evidence type="ECO:0000313" key="3">
    <source>
        <dbReference type="Proteomes" id="UP000734854"/>
    </source>
</evidence>
<gene>
    <name evidence="2" type="ORF">ZIOFF_004572</name>
</gene>
<evidence type="ECO:0000313" key="2">
    <source>
        <dbReference type="EMBL" id="KAG6530814.1"/>
    </source>
</evidence>
<organism evidence="2 3">
    <name type="scientific">Zingiber officinale</name>
    <name type="common">Ginger</name>
    <name type="synonym">Amomum zingiber</name>
    <dbReference type="NCBI Taxonomy" id="94328"/>
    <lineage>
        <taxon>Eukaryota</taxon>
        <taxon>Viridiplantae</taxon>
        <taxon>Streptophyta</taxon>
        <taxon>Embryophyta</taxon>
        <taxon>Tracheophyta</taxon>
        <taxon>Spermatophyta</taxon>
        <taxon>Magnoliopsida</taxon>
        <taxon>Liliopsida</taxon>
        <taxon>Zingiberales</taxon>
        <taxon>Zingiberaceae</taxon>
        <taxon>Zingiber</taxon>
    </lineage>
</organism>
<dbReference type="PANTHER" id="PTHR33974:SF2">
    <property type="entry name" value="VASCULAR-RELATED UNKNOWN PROTEIN 1"/>
    <property type="match status" value="1"/>
</dbReference>
<dbReference type="OrthoDB" id="779856at2759"/>
<reference evidence="2 3" key="1">
    <citation type="submission" date="2020-08" db="EMBL/GenBank/DDBJ databases">
        <title>Plant Genome Project.</title>
        <authorList>
            <person name="Zhang R.-G."/>
        </authorList>
    </citation>
    <scope>NUCLEOTIDE SEQUENCE [LARGE SCALE GENOMIC DNA]</scope>
    <source>
        <tissue evidence="2">Rhizome</tissue>
    </source>
</reference>
<dbReference type="InterPro" id="IPR039280">
    <property type="entry name" value="VUP"/>
</dbReference>
<dbReference type="PANTHER" id="PTHR33974">
    <property type="entry name" value="VASCULAR-RELATED UNKNOWN PROTEIN 1-RELATED"/>
    <property type="match status" value="1"/>
</dbReference>
<feature type="compositionally biased region" description="Polar residues" evidence="1">
    <location>
        <begin position="104"/>
        <end position="113"/>
    </location>
</feature>
<dbReference type="AlphaFoldDB" id="A0A8J5HUC8"/>
<dbReference type="EMBL" id="JACMSC010000002">
    <property type="protein sequence ID" value="KAG6530814.1"/>
    <property type="molecule type" value="Genomic_DNA"/>
</dbReference>
<protein>
    <submittedName>
        <fullName evidence="2">Uncharacterized protein</fullName>
    </submittedName>
</protein>
<proteinExistence type="predicted"/>
<comment type="caution">
    <text evidence="2">The sequence shown here is derived from an EMBL/GenBank/DDBJ whole genome shotgun (WGS) entry which is preliminary data.</text>
</comment>
<dbReference type="Proteomes" id="UP000734854">
    <property type="component" value="Unassembled WGS sequence"/>
</dbReference>
<feature type="region of interest" description="Disordered" evidence="1">
    <location>
        <begin position="97"/>
        <end position="128"/>
    </location>
</feature>
<keyword evidence="3" id="KW-1185">Reference proteome</keyword>
<dbReference type="GO" id="GO:0010089">
    <property type="term" value="P:xylem development"/>
    <property type="evidence" value="ECO:0007669"/>
    <property type="project" value="InterPro"/>
</dbReference>
<accession>A0A8J5HUC8</accession>
<evidence type="ECO:0000256" key="1">
    <source>
        <dbReference type="SAM" id="MobiDB-lite"/>
    </source>
</evidence>
<sequence length="163" mass="17787">MENSTHSSVDASSCSYEEESGWTTYFEDFMASEERRRAAGDSSSSVVVAGNSMISDAASCAPRIKTTKGQPPTAGLEVSEKYRKLSLKRRKGRRLLEDDALEDTASSPVNSPKITPLSAIPSKKDQNQDTALEDGFVERASECTELKKRGLCLVPLSMIDFIV</sequence>
<name>A0A8J5HUC8_ZINOF</name>